<keyword evidence="4" id="KW-0812">Transmembrane</keyword>
<dbReference type="Pfam" id="PF15037">
    <property type="entry name" value="IL17_R_N"/>
    <property type="match status" value="1"/>
</dbReference>
<dbReference type="EMBL" id="JAPFRF010000006">
    <property type="protein sequence ID" value="KAJ7329634.1"/>
    <property type="molecule type" value="Genomic_DNA"/>
</dbReference>
<evidence type="ECO:0000256" key="3">
    <source>
        <dbReference type="ARBA" id="ARBA00022729"/>
    </source>
</evidence>
<dbReference type="GO" id="GO:0030368">
    <property type="term" value="F:interleukin-17 receptor activity"/>
    <property type="evidence" value="ECO:0007669"/>
    <property type="project" value="InterPro"/>
</dbReference>
<evidence type="ECO:0000256" key="1">
    <source>
        <dbReference type="ARBA" id="ARBA00004251"/>
    </source>
</evidence>
<dbReference type="InterPro" id="IPR038683">
    <property type="entry name" value="IL17RA/B_FnIII-like_1_sf"/>
</dbReference>
<comment type="subcellular location">
    <subcellularLocation>
        <location evidence="1">Cell membrane</location>
        <topology evidence="1">Single-pass type I membrane protein</topology>
    </subcellularLocation>
</comment>
<dbReference type="PANTHER" id="PTHR15583">
    <property type="entry name" value="INTERLEUKIN-17 RECEPTOR"/>
    <property type="match status" value="1"/>
</dbReference>
<keyword evidence="2" id="KW-1003">Cell membrane</keyword>
<gene>
    <name evidence="6" type="ORF">JRQ81_015808</name>
</gene>
<name>A0A9Q0XVP3_9SAUR</name>
<reference evidence="6" key="1">
    <citation type="journal article" date="2023" name="DNA Res.">
        <title>Chromosome-level genome assembly of Phrynocephalus forsythii using third-generation DNA sequencing and Hi-C analysis.</title>
        <authorList>
            <person name="Qi Y."/>
            <person name="Zhao W."/>
            <person name="Zhao Y."/>
            <person name="Niu C."/>
            <person name="Cao S."/>
            <person name="Zhang Y."/>
        </authorList>
    </citation>
    <scope>NUCLEOTIDE SEQUENCE</scope>
    <source>
        <tissue evidence="6">Muscle</tissue>
    </source>
</reference>
<comment type="caution">
    <text evidence="6">The sequence shown here is derived from an EMBL/GenBank/DDBJ whole genome shotgun (WGS) entry which is preliminary data.</text>
</comment>
<dbReference type="InterPro" id="IPR039465">
    <property type="entry name" value="IL-17_rcpt-like"/>
</dbReference>
<feature type="transmembrane region" description="Helical" evidence="4">
    <location>
        <begin position="462"/>
        <end position="486"/>
    </location>
</feature>
<dbReference type="Proteomes" id="UP001142489">
    <property type="component" value="Unassembled WGS sequence"/>
</dbReference>
<keyword evidence="4" id="KW-0472">Membrane</keyword>
<sequence>MMFKMQIFVMFWGTYGYHFIPRIEECGVTCTQGFLCKSQASANIFNSVCHSAPTSLSPTNLRSMKLWTTMKCVGPNQCSLQLNVKGTLHLDESIRGMEICALSVDTQKSKCENVIISRNVHAKLAGRKVKMQFNCFEVSPGQHFYVTMRTIPNYCGVKLSQEYYVEDCRNTDVARNVPICFDGKMAYDVDRVQSTISVNISDVQGTDYYVRLCRQWFVCEDEGPVALIQEKDLVKSVSLQYTQVLPCLCIEAWPAISDARRIQICPFQNDTKALWDNIHYNPLTQTLAWEAVCPVHVNVSLCQLVKTDDRCVSLENTSKITPEKVKYSRVDAHPRLCMKFTSKHGSWVRCPFAHGNFQAWKMKLAVMKEQIEVSFTSHPKAQFSVIVCNRTETSSCKSTGTHQPISVGGLSSVFLNISWKTCDQDLCIWGWRTDADYSLPSYICDLPCTSSIQSQESYESSLSTLTLVALLAILVTVMALLGHKLLSSTKLQKKKRISLSME</sequence>
<evidence type="ECO:0000313" key="6">
    <source>
        <dbReference type="EMBL" id="KAJ7329634.1"/>
    </source>
</evidence>
<evidence type="ECO:0000256" key="2">
    <source>
        <dbReference type="ARBA" id="ARBA00022475"/>
    </source>
</evidence>
<organism evidence="6 7">
    <name type="scientific">Phrynocephalus forsythii</name>
    <dbReference type="NCBI Taxonomy" id="171643"/>
    <lineage>
        <taxon>Eukaryota</taxon>
        <taxon>Metazoa</taxon>
        <taxon>Chordata</taxon>
        <taxon>Craniata</taxon>
        <taxon>Vertebrata</taxon>
        <taxon>Euteleostomi</taxon>
        <taxon>Lepidosauria</taxon>
        <taxon>Squamata</taxon>
        <taxon>Bifurcata</taxon>
        <taxon>Unidentata</taxon>
        <taxon>Episquamata</taxon>
        <taxon>Toxicofera</taxon>
        <taxon>Iguania</taxon>
        <taxon>Acrodonta</taxon>
        <taxon>Agamidae</taxon>
        <taxon>Agaminae</taxon>
        <taxon>Phrynocephalus</taxon>
    </lineage>
</organism>
<dbReference type="PANTHER" id="PTHR15583:SF10">
    <property type="entry name" value="INTERLEUKIN-17 RECEPTOR E-LIKE-RELATED"/>
    <property type="match status" value="1"/>
</dbReference>
<keyword evidence="4" id="KW-1133">Transmembrane helix</keyword>
<keyword evidence="7" id="KW-1185">Reference proteome</keyword>
<feature type="domain" description="Interleukin-17 receptor C/E N-terminal" evidence="5">
    <location>
        <begin position="108"/>
        <end position="376"/>
    </location>
</feature>
<protein>
    <recommendedName>
        <fullName evidence="5">Interleukin-17 receptor C/E N-terminal domain-containing protein</fullName>
    </recommendedName>
</protein>
<proteinExistence type="predicted"/>
<accession>A0A9Q0XVP3</accession>
<dbReference type="AlphaFoldDB" id="A0A9Q0XVP3"/>
<evidence type="ECO:0000313" key="7">
    <source>
        <dbReference type="Proteomes" id="UP001142489"/>
    </source>
</evidence>
<dbReference type="InterPro" id="IPR027841">
    <property type="entry name" value="IL-17_rcpt_C/E_N"/>
</dbReference>
<dbReference type="OrthoDB" id="9877324at2759"/>
<keyword evidence="3" id="KW-0732">Signal</keyword>
<dbReference type="GO" id="GO:0005886">
    <property type="term" value="C:plasma membrane"/>
    <property type="evidence" value="ECO:0007669"/>
    <property type="project" value="UniProtKB-SubCell"/>
</dbReference>
<evidence type="ECO:0000256" key="4">
    <source>
        <dbReference type="SAM" id="Phobius"/>
    </source>
</evidence>
<evidence type="ECO:0000259" key="5">
    <source>
        <dbReference type="Pfam" id="PF15037"/>
    </source>
</evidence>
<dbReference type="Gene3D" id="2.60.40.2160">
    <property type="entry name" value="Interleukin-17 receptor A/B, fibronectin-III-like domain 1"/>
    <property type="match status" value="1"/>
</dbReference>